<accession>A0A927M0Z4</accession>
<name>A0A927M0Z4_9ACTN</name>
<dbReference type="GO" id="GO:0047343">
    <property type="term" value="F:glucose-1-phosphate cytidylyltransferase activity"/>
    <property type="evidence" value="ECO:0007669"/>
    <property type="project" value="UniProtKB-EC"/>
</dbReference>
<feature type="region of interest" description="Disordered" evidence="1">
    <location>
        <begin position="269"/>
        <end position="291"/>
    </location>
</feature>
<sequence length="291" mass="33070">MKVVLFCGGLGMRMREDAASAPKPMAMIGDRPLLWHVMRYYAHFGHTDFILCLGYGAVAVKDYFLRYDETLSNDFSLSMDGRDVRLFSADITDWNITFIDTGLGASIGERLMRVRKYVEDEPMFLANYADTLTDAPLPEMIDRFRYTDAVASLLAVPVQSTHHVIDIDSADQVTRVRPIRELMQWENGGYFILRPEIFSVLRDGEDLVPHGFDRLLPDQRLIAQRYTGFWRAADTFKDRAELEQLYHSARCPWMLWDANRSRGRRPALEPVLAGTRASGPAGAPRDLGLTG</sequence>
<protein>
    <submittedName>
        <fullName evidence="2">Glucose-1-phosphate cytidylyltransferase</fullName>
        <ecNumber evidence="2">2.7.7.33</ecNumber>
    </submittedName>
</protein>
<keyword evidence="2" id="KW-0808">Transferase</keyword>
<comment type="caution">
    <text evidence="2">The sequence shown here is derived from an EMBL/GenBank/DDBJ whole genome shotgun (WGS) entry which is preliminary data.</text>
</comment>
<keyword evidence="2" id="KW-0548">Nucleotidyltransferase</keyword>
<evidence type="ECO:0000313" key="2">
    <source>
        <dbReference type="EMBL" id="MBE1484721.1"/>
    </source>
</evidence>
<keyword evidence="3" id="KW-1185">Reference proteome</keyword>
<evidence type="ECO:0000256" key="1">
    <source>
        <dbReference type="SAM" id="MobiDB-lite"/>
    </source>
</evidence>
<gene>
    <name evidence="2" type="ORF">H4W31_000359</name>
</gene>
<organism evidence="2 3">
    <name type="scientific">Plantactinospora soyae</name>
    <dbReference type="NCBI Taxonomy" id="1544732"/>
    <lineage>
        <taxon>Bacteria</taxon>
        <taxon>Bacillati</taxon>
        <taxon>Actinomycetota</taxon>
        <taxon>Actinomycetes</taxon>
        <taxon>Micromonosporales</taxon>
        <taxon>Micromonosporaceae</taxon>
        <taxon>Plantactinospora</taxon>
    </lineage>
</organism>
<dbReference type="InterPro" id="IPR013446">
    <property type="entry name" value="G1P_cyt_trans-like"/>
</dbReference>
<dbReference type="Gene3D" id="3.90.550.10">
    <property type="entry name" value="Spore Coat Polysaccharide Biosynthesis Protein SpsA, Chain A"/>
    <property type="match status" value="1"/>
</dbReference>
<dbReference type="RefSeq" id="WP_192765037.1">
    <property type="nucleotide sequence ID" value="NZ_JADBEB010000001.1"/>
</dbReference>
<dbReference type="PANTHER" id="PTHR47183:SF3">
    <property type="entry name" value="TRANSFERASE"/>
    <property type="match status" value="1"/>
</dbReference>
<evidence type="ECO:0000313" key="3">
    <source>
        <dbReference type="Proteomes" id="UP000649753"/>
    </source>
</evidence>
<proteinExistence type="predicted"/>
<dbReference type="Proteomes" id="UP000649753">
    <property type="component" value="Unassembled WGS sequence"/>
</dbReference>
<dbReference type="EC" id="2.7.7.33" evidence="2"/>
<reference evidence="2" key="1">
    <citation type="submission" date="2020-10" db="EMBL/GenBank/DDBJ databases">
        <title>Sequencing the genomes of 1000 actinobacteria strains.</title>
        <authorList>
            <person name="Klenk H.-P."/>
        </authorList>
    </citation>
    <scope>NUCLEOTIDE SEQUENCE</scope>
    <source>
        <strain evidence="2">DSM 46832</strain>
    </source>
</reference>
<dbReference type="InterPro" id="IPR029044">
    <property type="entry name" value="Nucleotide-diphossugar_trans"/>
</dbReference>
<dbReference type="PANTHER" id="PTHR47183">
    <property type="entry name" value="GLUCOSE-1-PHOSPHATE CYTIDYLYLTRANSFERASE-RELATED"/>
    <property type="match status" value="1"/>
</dbReference>
<dbReference type="SUPFAM" id="SSF53448">
    <property type="entry name" value="Nucleotide-diphospho-sugar transferases"/>
    <property type="match status" value="1"/>
</dbReference>
<dbReference type="AlphaFoldDB" id="A0A927M0Z4"/>
<dbReference type="EMBL" id="JADBEB010000001">
    <property type="protein sequence ID" value="MBE1484721.1"/>
    <property type="molecule type" value="Genomic_DNA"/>
</dbReference>